<name>A0A0J9XID5_GEOCN</name>
<dbReference type="Pfam" id="PF08570">
    <property type="entry name" value="DUF1761"/>
    <property type="match status" value="1"/>
</dbReference>
<proteinExistence type="predicted"/>
<dbReference type="PANTHER" id="PTHR40638:SF1">
    <property type="entry name" value="UPF0591 MEMBRANE PROTEIN C15E1.02C"/>
    <property type="match status" value="1"/>
</dbReference>
<keyword evidence="1" id="KW-0472">Membrane</keyword>
<dbReference type="Proteomes" id="UP000242525">
    <property type="component" value="Unassembled WGS sequence"/>
</dbReference>
<feature type="transmembrane region" description="Helical" evidence="1">
    <location>
        <begin position="58"/>
        <end position="80"/>
    </location>
</feature>
<feature type="transmembrane region" description="Helical" evidence="1">
    <location>
        <begin position="92"/>
        <end position="113"/>
    </location>
</feature>
<protein>
    <submittedName>
        <fullName evidence="2">Uncharacterized protein</fullName>
    </submittedName>
</protein>
<keyword evidence="1" id="KW-0812">Transmembrane</keyword>
<organism evidence="2 3">
    <name type="scientific">Geotrichum candidum</name>
    <name type="common">Oospora lactis</name>
    <name type="synonym">Dipodascus geotrichum</name>
    <dbReference type="NCBI Taxonomy" id="1173061"/>
    <lineage>
        <taxon>Eukaryota</taxon>
        <taxon>Fungi</taxon>
        <taxon>Dikarya</taxon>
        <taxon>Ascomycota</taxon>
        <taxon>Saccharomycotina</taxon>
        <taxon>Dipodascomycetes</taxon>
        <taxon>Dipodascales</taxon>
        <taxon>Dipodascaceae</taxon>
        <taxon>Geotrichum</taxon>
    </lineage>
</organism>
<evidence type="ECO:0000256" key="1">
    <source>
        <dbReference type="SAM" id="Phobius"/>
    </source>
</evidence>
<dbReference type="OrthoDB" id="2344991at2759"/>
<dbReference type="InterPro" id="IPR013879">
    <property type="entry name" value="DUF1761"/>
</dbReference>
<dbReference type="AlphaFoldDB" id="A0A0J9XID5"/>
<dbReference type="EMBL" id="CCBN010000018">
    <property type="protein sequence ID" value="CDO57117.1"/>
    <property type="molecule type" value="Genomic_DNA"/>
</dbReference>
<comment type="caution">
    <text evidence="2">The sequence shown here is derived from an EMBL/GenBank/DDBJ whole genome shotgun (WGS) entry which is preliminary data.</text>
</comment>
<gene>
    <name evidence="2" type="ORF">BN980_GECA18s02529g</name>
</gene>
<dbReference type="PANTHER" id="PTHR40638">
    <property type="entry name" value="UPF0591 MEMBRANE PROTEIN C15E1.02C"/>
    <property type="match status" value="1"/>
</dbReference>
<feature type="transmembrane region" description="Helical" evidence="1">
    <location>
        <begin position="120"/>
        <end position="142"/>
    </location>
</feature>
<keyword evidence="3" id="KW-1185">Reference proteome</keyword>
<accession>A0A0J9XID5</accession>
<keyword evidence="1" id="KW-1133">Transmembrane helix</keyword>
<reference evidence="2" key="1">
    <citation type="submission" date="2014-03" db="EMBL/GenBank/DDBJ databases">
        <authorList>
            <person name="Casaregola S."/>
        </authorList>
    </citation>
    <scope>NUCLEOTIDE SEQUENCE [LARGE SCALE GENOMIC DNA]</scope>
    <source>
        <strain evidence="2">CLIB 918</strain>
    </source>
</reference>
<evidence type="ECO:0000313" key="3">
    <source>
        <dbReference type="Proteomes" id="UP000242525"/>
    </source>
</evidence>
<sequence>MSVHYWPPVKPGAIAIGTLFTHASSLITAAPVFGALFQKAKTADSPKEFAKSQEAASALTVYGSSITGSAVQSYAVGALLNLTGTVTYKGASYLGGLIFLILQTPTVVNNILLEKRPVDLVIAKIVASLLETIGLSLTLTWWGTRTNSLTLP</sequence>
<evidence type="ECO:0000313" key="2">
    <source>
        <dbReference type="EMBL" id="CDO57117.1"/>
    </source>
</evidence>
<feature type="transmembrane region" description="Helical" evidence="1">
    <location>
        <begin position="12"/>
        <end position="37"/>
    </location>
</feature>